<keyword evidence="1 3" id="KW-0489">Methyltransferase</keyword>
<protein>
    <submittedName>
        <fullName evidence="5">Homocysteine methyltransferase</fullName>
    </submittedName>
</protein>
<keyword evidence="6" id="KW-1185">Reference proteome</keyword>
<comment type="cofactor">
    <cofactor evidence="3">
        <name>Zn(2+)</name>
        <dbReference type="ChEBI" id="CHEBI:29105"/>
    </cofactor>
</comment>
<dbReference type="GO" id="GO:0046872">
    <property type="term" value="F:metal ion binding"/>
    <property type="evidence" value="ECO:0007669"/>
    <property type="project" value="UniProtKB-KW"/>
</dbReference>
<name>A0A158CEQ4_9BURK</name>
<dbReference type="EMBL" id="FCOX02000019">
    <property type="protein sequence ID" value="SAK80772.1"/>
    <property type="molecule type" value="Genomic_DNA"/>
</dbReference>
<evidence type="ECO:0000256" key="1">
    <source>
        <dbReference type="ARBA" id="ARBA00022603"/>
    </source>
</evidence>
<keyword evidence="2 3" id="KW-0808">Transferase</keyword>
<dbReference type="Proteomes" id="UP000071859">
    <property type="component" value="Unassembled WGS sequence"/>
</dbReference>
<keyword evidence="3" id="KW-0479">Metal-binding</keyword>
<keyword evidence="3" id="KW-0862">Zinc</keyword>
<gene>
    <name evidence="5" type="ORF">AWB78_03850</name>
</gene>
<feature type="binding site" evidence="3">
    <location>
        <position position="296"/>
    </location>
    <ligand>
        <name>Zn(2+)</name>
        <dbReference type="ChEBI" id="CHEBI:29105"/>
    </ligand>
</feature>
<dbReference type="RefSeq" id="WP_062606977.1">
    <property type="nucleotide sequence ID" value="NZ_FCOX02000019.1"/>
</dbReference>
<dbReference type="Gene3D" id="3.20.20.330">
    <property type="entry name" value="Homocysteine-binding-like domain"/>
    <property type="match status" value="1"/>
</dbReference>
<evidence type="ECO:0000256" key="2">
    <source>
        <dbReference type="ARBA" id="ARBA00022679"/>
    </source>
</evidence>
<dbReference type="OrthoDB" id="9803687at2"/>
<dbReference type="GO" id="GO:0008168">
    <property type="term" value="F:methyltransferase activity"/>
    <property type="evidence" value="ECO:0007669"/>
    <property type="project" value="UniProtKB-UniRule"/>
</dbReference>
<dbReference type="InterPro" id="IPR003726">
    <property type="entry name" value="HCY_dom"/>
</dbReference>
<dbReference type="PANTHER" id="PTHR11103:SF18">
    <property type="entry name" value="SLR1189 PROTEIN"/>
    <property type="match status" value="1"/>
</dbReference>
<accession>A0A158CEQ4</accession>
<dbReference type="SUPFAM" id="SSF82282">
    <property type="entry name" value="Homocysteine S-methyltransferase"/>
    <property type="match status" value="1"/>
</dbReference>
<organism evidence="5 6">
    <name type="scientific">Caballeronia calidae</name>
    <dbReference type="NCBI Taxonomy" id="1777139"/>
    <lineage>
        <taxon>Bacteria</taxon>
        <taxon>Pseudomonadati</taxon>
        <taxon>Pseudomonadota</taxon>
        <taxon>Betaproteobacteria</taxon>
        <taxon>Burkholderiales</taxon>
        <taxon>Burkholderiaceae</taxon>
        <taxon>Caballeronia</taxon>
    </lineage>
</organism>
<dbReference type="GO" id="GO:0032259">
    <property type="term" value="P:methylation"/>
    <property type="evidence" value="ECO:0007669"/>
    <property type="project" value="UniProtKB-KW"/>
</dbReference>
<sequence length="322" mass="35075">MSQYRTHLPQLDDALFMTDGGIETTLIFHEGIELPCFAAFDLLKDAAGTARLETYFRRYAGLARSEGIGLVLEAPTWRANADWGRKLGYSAEALAEANRRAIDLLVRVRDEFESPDTPIVISGCLGPRGDGYRIDSRMTREEARAYHQPQIDTLAATEADMIAAFTITYPEEGIGVIDAARSRAMPVAISFTLETDGRLPSGDALRDVIERADAQTDAYAAYYMINCAHPSHFETVLGDGGAWRDRVHGIRANASRLSHAELDEAADLDDGNPEELGAQYRALNGLLPRLNVVGGCCGTDHRHVGAICSAMKGARGQYANAI</sequence>
<evidence type="ECO:0000259" key="4">
    <source>
        <dbReference type="PROSITE" id="PS50970"/>
    </source>
</evidence>
<evidence type="ECO:0000313" key="6">
    <source>
        <dbReference type="Proteomes" id="UP000071859"/>
    </source>
</evidence>
<reference evidence="5" key="1">
    <citation type="submission" date="2016-01" db="EMBL/GenBank/DDBJ databases">
        <authorList>
            <person name="Peeters C."/>
        </authorList>
    </citation>
    <scope>NUCLEOTIDE SEQUENCE</scope>
    <source>
        <strain evidence="5">LMG 29321</strain>
    </source>
</reference>
<dbReference type="AlphaFoldDB" id="A0A158CEQ4"/>
<evidence type="ECO:0000313" key="5">
    <source>
        <dbReference type="EMBL" id="SAK80772.1"/>
    </source>
</evidence>
<dbReference type="Pfam" id="PF02574">
    <property type="entry name" value="S-methyl_trans"/>
    <property type="match status" value="1"/>
</dbReference>
<feature type="domain" description="Hcy-binding" evidence="4">
    <location>
        <begin position="4"/>
        <end position="311"/>
    </location>
</feature>
<feature type="binding site" evidence="3">
    <location>
        <position position="297"/>
    </location>
    <ligand>
        <name>Zn(2+)</name>
        <dbReference type="ChEBI" id="CHEBI:29105"/>
    </ligand>
</feature>
<comment type="caution">
    <text evidence="5">The sequence shown here is derived from an EMBL/GenBank/DDBJ whole genome shotgun (WGS) entry which is preliminary data.</text>
</comment>
<dbReference type="InterPro" id="IPR036589">
    <property type="entry name" value="HCY_dom_sf"/>
</dbReference>
<feature type="binding site" evidence="3">
    <location>
        <position position="227"/>
    </location>
    <ligand>
        <name>Zn(2+)</name>
        <dbReference type="ChEBI" id="CHEBI:29105"/>
    </ligand>
</feature>
<proteinExistence type="predicted"/>
<dbReference type="PANTHER" id="PTHR11103">
    <property type="entry name" value="SLR1189 PROTEIN"/>
    <property type="match status" value="1"/>
</dbReference>
<evidence type="ECO:0000256" key="3">
    <source>
        <dbReference type="PROSITE-ProRule" id="PRU00333"/>
    </source>
</evidence>
<dbReference type="PROSITE" id="PS50970">
    <property type="entry name" value="HCY"/>
    <property type="match status" value="1"/>
</dbReference>